<evidence type="ECO:0000256" key="1">
    <source>
        <dbReference type="ARBA" id="ARBA00010552"/>
    </source>
</evidence>
<dbReference type="Pfam" id="PF01042">
    <property type="entry name" value="Ribonuc_L-PSP"/>
    <property type="match status" value="1"/>
</dbReference>
<evidence type="ECO:0000313" key="2">
    <source>
        <dbReference type="EMBL" id="QGN14725.1"/>
    </source>
</evidence>
<organism evidence="2 3">
    <name type="scientific">Kluyveromyces marxianus</name>
    <name type="common">Yeast</name>
    <name type="synonym">Candida kefyr</name>
    <dbReference type="NCBI Taxonomy" id="4911"/>
    <lineage>
        <taxon>Eukaryota</taxon>
        <taxon>Fungi</taxon>
        <taxon>Dikarya</taxon>
        <taxon>Ascomycota</taxon>
        <taxon>Saccharomycotina</taxon>
        <taxon>Saccharomycetes</taxon>
        <taxon>Saccharomycetales</taxon>
        <taxon>Saccharomycetaceae</taxon>
        <taxon>Kluyveromyces</taxon>
    </lineage>
</organism>
<gene>
    <name evidence="2" type="ORF">FIM1_1393</name>
</gene>
<comment type="similarity">
    <text evidence="1">Belongs to the RutC family.</text>
</comment>
<dbReference type="InterPro" id="IPR035959">
    <property type="entry name" value="RutC-like_sf"/>
</dbReference>
<dbReference type="PANTHER" id="PTHR11803">
    <property type="entry name" value="2-IMINOBUTANOATE/2-IMINOPROPANOATE DEAMINASE RIDA"/>
    <property type="match status" value="1"/>
</dbReference>
<keyword evidence="3" id="KW-1185">Reference proteome</keyword>
<dbReference type="Proteomes" id="UP000422736">
    <property type="component" value="Chromosome 2"/>
</dbReference>
<accession>A0ABX6ETA3</accession>
<reference evidence="2 3" key="1">
    <citation type="submission" date="2016-03" db="EMBL/GenBank/DDBJ databases">
        <title>How can Kluyveromyces marxianus grow so fast - potential evolutionary course in Saccharomyces Complex revealed by comparative genomics.</title>
        <authorList>
            <person name="Mo W."/>
            <person name="Lu W."/>
            <person name="Yang X."/>
            <person name="Qi J."/>
            <person name="Lv H."/>
        </authorList>
    </citation>
    <scope>NUCLEOTIDE SEQUENCE [LARGE SCALE GENOMIC DNA]</scope>
    <source>
        <strain evidence="2 3">FIM1</strain>
    </source>
</reference>
<dbReference type="CDD" id="cd00448">
    <property type="entry name" value="YjgF_YER057c_UK114_family"/>
    <property type="match status" value="1"/>
</dbReference>
<sequence>MVQQYIPKSIHITPGNTPGNTLSNCPMKQITWKDVGVENGFPLISPGYVTDPSSKLLFSSGCVGTDANNELPEDLEQQARNAMRNLQTVLETSGSSLSHVLKVLLFVSDPGYAGVVNKVFKEFFPNQPARSCIVVSFPNNKLKVELECIAEIPKQKKKKRWFKL</sequence>
<dbReference type="InterPro" id="IPR006175">
    <property type="entry name" value="YjgF/YER057c/UK114"/>
</dbReference>
<protein>
    <submittedName>
        <fullName evidence="2">YjgF YER057c UK114 family</fullName>
    </submittedName>
</protein>
<dbReference type="EMBL" id="CP015055">
    <property type="protein sequence ID" value="QGN14725.1"/>
    <property type="molecule type" value="Genomic_DNA"/>
</dbReference>
<dbReference type="PANTHER" id="PTHR11803:SF58">
    <property type="entry name" value="PROTEIN HMF1-RELATED"/>
    <property type="match status" value="1"/>
</dbReference>
<dbReference type="Gene3D" id="3.30.1330.40">
    <property type="entry name" value="RutC-like"/>
    <property type="match status" value="1"/>
</dbReference>
<evidence type="ECO:0000313" key="3">
    <source>
        <dbReference type="Proteomes" id="UP000422736"/>
    </source>
</evidence>
<proteinExistence type="inferred from homology"/>
<name>A0ABX6ETA3_KLUMA</name>
<dbReference type="SUPFAM" id="SSF55298">
    <property type="entry name" value="YjgF-like"/>
    <property type="match status" value="1"/>
</dbReference>